<proteinExistence type="predicted"/>
<gene>
    <name evidence="2" type="ORF">C8E99_0143</name>
</gene>
<keyword evidence="1" id="KW-0472">Membrane</keyword>
<dbReference type="PANTHER" id="PTHR34351:SF1">
    <property type="entry name" value="SLR1927 PROTEIN"/>
    <property type="match status" value="1"/>
</dbReference>
<dbReference type="EMBL" id="QREH01000001">
    <property type="protein sequence ID" value="REE02375.1"/>
    <property type="molecule type" value="Genomic_DNA"/>
</dbReference>
<reference evidence="2 3" key="1">
    <citation type="submission" date="2018-07" db="EMBL/GenBank/DDBJ databases">
        <title>Sequencing the genomes of 1000 actinobacteria strains.</title>
        <authorList>
            <person name="Klenk H.-P."/>
        </authorList>
    </citation>
    <scope>NUCLEOTIDE SEQUENCE [LARGE SCALE GENOMIC DNA]</scope>
    <source>
        <strain evidence="2 3">DSM 14442</strain>
    </source>
</reference>
<dbReference type="Proteomes" id="UP000256727">
    <property type="component" value="Unassembled WGS sequence"/>
</dbReference>
<evidence type="ECO:0000256" key="1">
    <source>
        <dbReference type="SAM" id="Phobius"/>
    </source>
</evidence>
<comment type="caution">
    <text evidence="2">The sequence shown here is derived from an EMBL/GenBank/DDBJ whole genome shotgun (WGS) entry which is preliminary data.</text>
</comment>
<organism evidence="2 3">
    <name type="scientific">Citricoccus muralis</name>
    <dbReference type="NCBI Taxonomy" id="169134"/>
    <lineage>
        <taxon>Bacteria</taxon>
        <taxon>Bacillati</taxon>
        <taxon>Actinomycetota</taxon>
        <taxon>Actinomycetes</taxon>
        <taxon>Micrococcales</taxon>
        <taxon>Micrococcaceae</taxon>
        <taxon>Citricoccus</taxon>
    </lineage>
</organism>
<dbReference type="OrthoDB" id="9812729at2"/>
<sequence length="388" mass="40845">MTSALPTPRISPRTFRRAITGISVPTAPRPTPRGLALAVAAALLVVAGLALGRREAVALGLFLAVVVGISCAVLAVRTVLARRIRLTRSVVPGALRVGGSAHVTFDGTVPHLADALPGGRPALVPQGGYRWRARERGVYDVGPALARLSGPFGLWSAQAQVSGTSRVEVEPLPLEDDELDQVLRAGVGEHDAADLLGSQAAPDDLLVREHRDGDALTRVHWGATARTGRLMMRQEEWAHDPWAVVVLDCRAVSFAAERYEVDGGAGRHWQSSPGFERALQAAAALILRLQDAGHQVLLMDQDGHALDASLAPAVLEPAFREATWPAALPGEAAAVVALLGTAVGQDLPVLATVPHHLQRVAVLFGTQGRRDAAERLEAGGWLVAEGGS</sequence>
<keyword evidence="3" id="KW-1185">Reference proteome</keyword>
<dbReference type="RefSeq" id="WP_115930661.1">
    <property type="nucleotide sequence ID" value="NZ_QREH01000001.1"/>
</dbReference>
<dbReference type="PANTHER" id="PTHR34351">
    <property type="entry name" value="SLR1927 PROTEIN-RELATED"/>
    <property type="match status" value="1"/>
</dbReference>
<feature type="transmembrane region" description="Helical" evidence="1">
    <location>
        <begin position="34"/>
        <end position="51"/>
    </location>
</feature>
<name>A0A3D9L7T2_9MICC</name>
<dbReference type="AlphaFoldDB" id="A0A3D9L7T2"/>
<accession>A0A3D9L7T2</accession>
<protein>
    <submittedName>
        <fullName evidence="2">Uncharacterized protein DUF58</fullName>
    </submittedName>
</protein>
<feature type="transmembrane region" description="Helical" evidence="1">
    <location>
        <begin position="57"/>
        <end position="80"/>
    </location>
</feature>
<evidence type="ECO:0000313" key="3">
    <source>
        <dbReference type="Proteomes" id="UP000256727"/>
    </source>
</evidence>
<keyword evidence="1" id="KW-1133">Transmembrane helix</keyword>
<evidence type="ECO:0000313" key="2">
    <source>
        <dbReference type="EMBL" id="REE02375.1"/>
    </source>
</evidence>
<keyword evidence="1" id="KW-0812">Transmembrane</keyword>